<organism evidence="5 6">
    <name type="scientific">Streptomyces griseicoloratus</name>
    <dbReference type="NCBI Taxonomy" id="2752516"/>
    <lineage>
        <taxon>Bacteria</taxon>
        <taxon>Bacillati</taxon>
        <taxon>Actinomycetota</taxon>
        <taxon>Actinomycetes</taxon>
        <taxon>Kitasatosporales</taxon>
        <taxon>Streptomycetaceae</taxon>
        <taxon>Streptomyces</taxon>
    </lineage>
</organism>
<comment type="similarity">
    <text evidence="1 3">Belongs to the short-chain dehydrogenases/reductases (SDR) family.</text>
</comment>
<dbReference type="Pfam" id="PF00106">
    <property type="entry name" value="adh_short"/>
    <property type="match status" value="1"/>
</dbReference>
<reference evidence="5" key="2">
    <citation type="submission" date="2020-09" db="EMBL/GenBank/DDBJ databases">
        <authorList>
            <person name="Luo X."/>
        </authorList>
    </citation>
    <scope>NUCLEOTIDE SEQUENCE</scope>
    <source>
        <strain evidence="5">TRM S81-3</strain>
    </source>
</reference>
<dbReference type="Proteomes" id="UP000621210">
    <property type="component" value="Unassembled WGS sequence"/>
</dbReference>
<dbReference type="PANTHER" id="PTHR44196">
    <property type="entry name" value="DEHYDROGENASE/REDUCTASE SDR FAMILY MEMBER 7B"/>
    <property type="match status" value="1"/>
</dbReference>
<dbReference type="PANTHER" id="PTHR44196:SF1">
    <property type="entry name" value="DEHYDROGENASE_REDUCTASE SDR FAMILY MEMBER 7B"/>
    <property type="match status" value="1"/>
</dbReference>
<evidence type="ECO:0000256" key="2">
    <source>
        <dbReference type="ARBA" id="ARBA00023002"/>
    </source>
</evidence>
<evidence type="ECO:0000256" key="3">
    <source>
        <dbReference type="RuleBase" id="RU000363"/>
    </source>
</evidence>
<dbReference type="InterPro" id="IPR057326">
    <property type="entry name" value="KR_dom"/>
</dbReference>
<dbReference type="SMART" id="SM00822">
    <property type="entry name" value="PKS_KR"/>
    <property type="match status" value="1"/>
</dbReference>
<feature type="domain" description="Ketoreductase" evidence="4">
    <location>
        <begin position="9"/>
        <end position="191"/>
    </location>
</feature>
<dbReference type="InterPro" id="IPR002347">
    <property type="entry name" value="SDR_fam"/>
</dbReference>
<dbReference type="CDD" id="cd05233">
    <property type="entry name" value="SDR_c"/>
    <property type="match status" value="1"/>
</dbReference>
<dbReference type="PRINTS" id="PR00081">
    <property type="entry name" value="GDHRDH"/>
</dbReference>
<sequence>MPPYSLAGKTVLITGAAGGIGAACARSLRARGANLVLAGRNASSVATLARELGEEGTLSLSVDVTDRAALDDAVVRTVDRFGRLDVVFANAGIAPVRPATVATVDPVSFERVIEVNLLGVWRTVRAVLPQVIAHRGHVLVNASVYAYINGAVNCAYAASKAAVEQMTRALRVELSPHGATAGVLYPGWVETGMTRLAFGGDDLATRMREVGFPRPFAAAIPAEAVARRVVKGIERRTASITVPRRWQPVGILRGMVNPLCDRLLIRDSRFQLLLRALENGASEAAPSGDA</sequence>
<accession>A0A926L601</accession>
<evidence type="ECO:0000313" key="6">
    <source>
        <dbReference type="Proteomes" id="UP000621210"/>
    </source>
</evidence>
<dbReference type="GO" id="GO:0016020">
    <property type="term" value="C:membrane"/>
    <property type="evidence" value="ECO:0007669"/>
    <property type="project" value="TreeGrafter"/>
</dbReference>
<dbReference type="EMBL" id="JACVQF010000215">
    <property type="protein sequence ID" value="MBD0422630.1"/>
    <property type="molecule type" value="Genomic_DNA"/>
</dbReference>
<dbReference type="PROSITE" id="PS00061">
    <property type="entry name" value="ADH_SHORT"/>
    <property type="match status" value="1"/>
</dbReference>
<comment type="caution">
    <text evidence="5">The sequence shown here is derived from an EMBL/GenBank/DDBJ whole genome shotgun (WGS) entry which is preliminary data.</text>
</comment>
<gene>
    <name evidence="5" type="ORF">H0H10_26300</name>
</gene>
<keyword evidence="2" id="KW-0560">Oxidoreductase</keyword>
<name>A0A926L601_9ACTN</name>
<dbReference type="InterPro" id="IPR036291">
    <property type="entry name" value="NAD(P)-bd_dom_sf"/>
</dbReference>
<dbReference type="AlphaFoldDB" id="A0A926L601"/>
<dbReference type="GO" id="GO:0016491">
    <property type="term" value="F:oxidoreductase activity"/>
    <property type="evidence" value="ECO:0007669"/>
    <property type="project" value="UniProtKB-KW"/>
</dbReference>
<dbReference type="InterPro" id="IPR020904">
    <property type="entry name" value="Sc_DH/Rdtase_CS"/>
</dbReference>
<reference evidence="5" key="1">
    <citation type="submission" date="2020-09" db="EMBL/GenBank/DDBJ databases">
        <title>Streptomyces grisecoloratus sp. nov., isolated from cotton soil.</title>
        <authorList>
            <person name="Xing L."/>
        </authorList>
    </citation>
    <scope>NUCLEOTIDE SEQUENCE</scope>
    <source>
        <strain evidence="5">TRM S81-3</strain>
    </source>
</reference>
<dbReference type="SUPFAM" id="SSF51735">
    <property type="entry name" value="NAD(P)-binding Rossmann-fold domains"/>
    <property type="match status" value="1"/>
</dbReference>
<protein>
    <submittedName>
        <fullName evidence="5">SDR family NAD(P)-dependent oxidoreductase</fullName>
    </submittedName>
</protein>
<evidence type="ECO:0000313" key="5">
    <source>
        <dbReference type="EMBL" id="MBD0422630.1"/>
    </source>
</evidence>
<keyword evidence="6" id="KW-1185">Reference proteome</keyword>
<proteinExistence type="inferred from homology"/>
<evidence type="ECO:0000256" key="1">
    <source>
        <dbReference type="ARBA" id="ARBA00006484"/>
    </source>
</evidence>
<evidence type="ECO:0000259" key="4">
    <source>
        <dbReference type="SMART" id="SM00822"/>
    </source>
</evidence>
<dbReference type="NCBIfam" id="NF004526">
    <property type="entry name" value="PRK05872.1"/>
    <property type="match status" value="1"/>
</dbReference>
<dbReference type="PRINTS" id="PR00080">
    <property type="entry name" value="SDRFAMILY"/>
</dbReference>
<dbReference type="RefSeq" id="WP_188183598.1">
    <property type="nucleotide sequence ID" value="NZ_JACVQF010000215.1"/>
</dbReference>
<dbReference type="Gene3D" id="3.40.50.720">
    <property type="entry name" value="NAD(P)-binding Rossmann-like Domain"/>
    <property type="match status" value="1"/>
</dbReference>